<keyword evidence="3" id="KW-0479">Metal-binding</keyword>
<dbReference type="SUPFAM" id="SSF48576">
    <property type="entry name" value="Terpenoid synthases"/>
    <property type="match status" value="1"/>
</dbReference>
<proteinExistence type="inferred from homology"/>
<dbReference type="InterPro" id="IPR033749">
    <property type="entry name" value="Polyprenyl_synt_CS"/>
</dbReference>
<evidence type="ECO:0000256" key="5">
    <source>
        <dbReference type="ARBA" id="ARBA00033740"/>
    </source>
</evidence>
<dbReference type="FunCoup" id="K3WEV8">
    <property type="interactions" value="345"/>
</dbReference>
<dbReference type="SFLD" id="SFLDS00005">
    <property type="entry name" value="Isoprenoid_Synthase_Type_I"/>
    <property type="match status" value="1"/>
</dbReference>
<organism evidence="7 8">
    <name type="scientific">Globisporangium ultimum (strain ATCC 200006 / CBS 805.95 / DAOM BR144)</name>
    <name type="common">Pythium ultimum</name>
    <dbReference type="NCBI Taxonomy" id="431595"/>
    <lineage>
        <taxon>Eukaryota</taxon>
        <taxon>Sar</taxon>
        <taxon>Stramenopiles</taxon>
        <taxon>Oomycota</taxon>
        <taxon>Peronosporomycetes</taxon>
        <taxon>Pythiales</taxon>
        <taxon>Pythiaceae</taxon>
        <taxon>Globisporangium</taxon>
    </lineage>
</organism>
<dbReference type="HOGENOM" id="CLU_028376_0_1_1"/>
<evidence type="ECO:0000313" key="7">
    <source>
        <dbReference type="EnsemblProtists" id="PYU1_T003499"/>
    </source>
</evidence>
<evidence type="ECO:0000256" key="4">
    <source>
        <dbReference type="ARBA" id="ARBA00022842"/>
    </source>
</evidence>
<dbReference type="InterPro" id="IPR008949">
    <property type="entry name" value="Isoprenoid_synthase_dom_sf"/>
</dbReference>
<accession>K3WEV8</accession>
<dbReference type="EnsemblProtists" id="PYU1_T003499">
    <property type="protein sequence ID" value="PYU1_T003499"/>
    <property type="gene ID" value="PYU1_G003489"/>
</dbReference>
<evidence type="ECO:0000256" key="1">
    <source>
        <dbReference type="ARBA" id="ARBA00001946"/>
    </source>
</evidence>
<dbReference type="PROSITE" id="PS00723">
    <property type="entry name" value="POLYPRENYL_SYNTHASE_1"/>
    <property type="match status" value="1"/>
</dbReference>
<dbReference type="OMA" id="CSWVVNQ"/>
<name>K3WEV8_GLOUD</name>
<dbReference type="GO" id="GO:0005737">
    <property type="term" value="C:cytoplasm"/>
    <property type="evidence" value="ECO:0007669"/>
    <property type="project" value="TreeGrafter"/>
</dbReference>
<dbReference type="Gene3D" id="1.10.600.10">
    <property type="entry name" value="Farnesyl Diphosphate Synthase"/>
    <property type="match status" value="1"/>
</dbReference>
<dbReference type="GO" id="GO:0046872">
    <property type="term" value="F:metal ion binding"/>
    <property type="evidence" value="ECO:0007669"/>
    <property type="project" value="UniProtKB-KW"/>
</dbReference>
<evidence type="ECO:0000256" key="2">
    <source>
        <dbReference type="ARBA" id="ARBA00022679"/>
    </source>
</evidence>
<dbReference type="eggNOG" id="KOG0711">
    <property type="taxonomic scope" value="Eukaryota"/>
</dbReference>
<reference evidence="8" key="2">
    <citation type="submission" date="2010-04" db="EMBL/GenBank/DDBJ databases">
        <authorList>
            <person name="Buell R."/>
            <person name="Hamilton J."/>
            <person name="Hostetler J."/>
        </authorList>
    </citation>
    <scope>NUCLEOTIDE SEQUENCE [LARGE SCALE GENOMIC DNA]</scope>
    <source>
        <strain evidence="8">DAOM:BR144</strain>
    </source>
</reference>
<sequence>MAAQQEREEFIAVCATLKQDMLEIMSKEHEMPQEAIDWVDEVIEYNCNGGKLNRGISVLHCTQALLPAGEAFTPELKRKASILGWCIEWLQAFFLVADDIMDASVLRRGQPCWYRNPKVQMIAINDAFLLETFVFQILKKHFRSESFYLPLVELFHDVIYRTELGQLLDLTSQPQDREPDLARFTLERYRKVVVFKTAYYTFYLSVACAMLLRGVVDEPSHELAKKICVRIGEYFQIQDDFLDCYGDAQVIGKIGTDIQDNKCSWLVVQALQRASGAQKETLKAHYGKDDPAAIAKVKQVYADLGLAAVYHAYEDATYKEITDEIARVDKIPSEVFTMLVSKIFKRNK</sequence>
<dbReference type="PANTHER" id="PTHR11525:SF0">
    <property type="entry name" value="FARNESYL PYROPHOSPHATE SYNTHASE"/>
    <property type="match status" value="1"/>
</dbReference>
<reference evidence="8" key="1">
    <citation type="journal article" date="2010" name="Genome Biol.">
        <title>Genome sequence of the necrotrophic plant pathogen Pythium ultimum reveals original pathogenicity mechanisms and effector repertoire.</title>
        <authorList>
            <person name="Levesque C.A."/>
            <person name="Brouwer H."/>
            <person name="Cano L."/>
            <person name="Hamilton J.P."/>
            <person name="Holt C."/>
            <person name="Huitema E."/>
            <person name="Raffaele S."/>
            <person name="Robideau G.P."/>
            <person name="Thines M."/>
            <person name="Win J."/>
            <person name="Zerillo M.M."/>
            <person name="Beakes G.W."/>
            <person name="Boore J.L."/>
            <person name="Busam D."/>
            <person name="Dumas B."/>
            <person name="Ferriera S."/>
            <person name="Fuerstenberg S.I."/>
            <person name="Gachon C.M."/>
            <person name="Gaulin E."/>
            <person name="Govers F."/>
            <person name="Grenville-Briggs L."/>
            <person name="Horner N."/>
            <person name="Hostetler J."/>
            <person name="Jiang R.H."/>
            <person name="Johnson J."/>
            <person name="Krajaejun T."/>
            <person name="Lin H."/>
            <person name="Meijer H.J."/>
            <person name="Moore B."/>
            <person name="Morris P."/>
            <person name="Phuntmart V."/>
            <person name="Puiu D."/>
            <person name="Shetty J."/>
            <person name="Stajich J.E."/>
            <person name="Tripathy S."/>
            <person name="Wawra S."/>
            <person name="van West P."/>
            <person name="Whitty B.R."/>
            <person name="Coutinho P.M."/>
            <person name="Henrissat B."/>
            <person name="Martin F."/>
            <person name="Thomas P.D."/>
            <person name="Tyler B.M."/>
            <person name="De Vries R.P."/>
            <person name="Kamoun S."/>
            <person name="Yandell M."/>
            <person name="Tisserat N."/>
            <person name="Buell C.R."/>
        </authorList>
    </citation>
    <scope>NUCLEOTIDE SEQUENCE</scope>
    <source>
        <strain evidence="8">DAOM:BR144</strain>
    </source>
</reference>
<dbReference type="Proteomes" id="UP000019132">
    <property type="component" value="Unassembled WGS sequence"/>
</dbReference>
<dbReference type="InterPro" id="IPR000092">
    <property type="entry name" value="Polyprenyl_synt"/>
</dbReference>
<dbReference type="InterPro" id="IPR039702">
    <property type="entry name" value="FPS1-like"/>
</dbReference>
<comment type="cofactor">
    <cofactor evidence="1">
        <name>Mg(2+)</name>
        <dbReference type="ChEBI" id="CHEBI:18420"/>
    </cofactor>
</comment>
<dbReference type="InParanoid" id="K3WEV8"/>
<dbReference type="GO" id="GO:0045337">
    <property type="term" value="P:farnesyl diphosphate biosynthetic process"/>
    <property type="evidence" value="ECO:0007669"/>
    <property type="project" value="TreeGrafter"/>
</dbReference>
<keyword evidence="8" id="KW-1185">Reference proteome</keyword>
<dbReference type="Pfam" id="PF00348">
    <property type="entry name" value="polyprenyl_synt"/>
    <property type="match status" value="1"/>
</dbReference>
<dbReference type="CDD" id="cd00685">
    <property type="entry name" value="Trans_IPPS_HT"/>
    <property type="match status" value="1"/>
</dbReference>
<dbReference type="VEuPathDB" id="FungiDB:PYU1_G003489"/>
<dbReference type="PANTHER" id="PTHR11525">
    <property type="entry name" value="FARNESYL-PYROPHOSPHATE SYNTHETASE"/>
    <property type="match status" value="1"/>
</dbReference>
<evidence type="ECO:0000313" key="8">
    <source>
        <dbReference type="Proteomes" id="UP000019132"/>
    </source>
</evidence>
<keyword evidence="2 6" id="KW-0808">Transferase</keyword>
<dbReference type="GO" id="GO:0004161">
    <property type="term" value="F:dimethylallyltranstransferase activity"/>
    <property type="evidence" value="ECO:0007669"/>
    <property type="project" value="TreeGrafter"/>
</dbReference>
<comment type="similarity">
    <text evidence="6">Belongs to the FPP/GGPP synthase family.</text>
</comment>
<reference evidence="7" key="3">
    <citation type="submission" date="2015-02" db="UniProtKB">
        <authorList>
            <consortium name="EnsemblProtists"/>
        </authorList>
    </citation>
    <scope>IDENTIFICATION</scope>
    <source>
        <strain evidence="7">DAOM BR144</strain>
    </source>
</reference>
<dbReference type="GO" id="GO:0042811">
    <property type="term" value="P:pheromone biosynthetic process"/>
    <property type="evidence" value="ECO:0007669"/>
    <property type="project" value="UniProtKB-ARBA"/>
</dbReference>
<dbReference type="STRING" id="431595.K3WEV8"/>
<dbReference type="PROSITE" id="PS00444">
    <property type="entry name" value="POLYPRENYL_SYNTHASE_2"/>
    <property type="match status" value="1"/>
</dbReference>
<protein>
    <recommendedName>
        <fullName evidence="9">Farnesyl pyrophosphate synthase</fullName>
    </recommendedName>
</protein>
<dbReference type="AlphaFoldDB" id="K3WEV8"/>
<evidence type="ECO:0000256" key="6">
    <source>
        <dbReference type="RuleBase" id="RU004466"/>
    </source>
</evidence>
<dbReference type="SFLD" id="SFLDG01017">
    <property type="entry name" value="Polyprenyl_Transferase_Like"/>
    <property type="match status" value="1"/>
</dbReference>
<comment type="pathway">
    <text evidence="5">Pheromone biosynthesis.</text>
</comment>
<keyword evidence="4" id="KW-0460">Magnesium</keyword>
<dbReference type="EMBL" id="GL376603">
    <property type="status" value="NOT_ANNOTATED_CDS"/>
    <property type="molecule type" value="Genomic_DNA"/>
</dbReference>
<dbReference type="FunFam" id="1.10.600.10:FF:000021">
    <property type="entry name" value="Farnesyl pyrophosphate synthase"/>
    <property type="match status" value="1"/>
</dbReference>
<evidence type="ECO:0008006" key="9">
    <source>
        <dbReference type="Google" id="ProtNLM"/>
    </source>
</evidence>
<evidence type="ECO:0000256" key="3">
    <source>
        <dbReference type="ARBA" id="ARBA00022723"/>
    </source>
</evidence>
<dbReference type="GO" id="GO:0004337">
    <property type="term" value="F:(2E,6E)-farnesyl diphosphate synthase activity"/>
    <property type="evidence" value="ECO:0007669"/>
    <property type="project" value="TreeGrafter"/>
</dbReference>